<organism evidence="1 2">
    <name type="scientific">Nitrosospira multiformis</name>
    <dbReference type="NCBI Taxonomy" id="1231"/>
    <lineage>
        <taxon>Bacteria</taxon>
        <taxon>Pseudomonadati</taxon>
        <taxon>Pseudomonadota</taxon>
        <taxon>Betaproteobacteria</taxon>
        <taxon>Nitrosomonadales</taxon>
        <taxon>Nitrosomonadaceae</taxon>
        <taxon>Nitrosospira</taxon>
    </lineage>
</organism>
<reference evidence="1 2" key="1">
    <citation type="submission" date="2016-10" db="EMBL/GenBank/DDBJ databases">
        <authorList>
            <person name="Varghese N."/>
            <person name="Submissions S."/>
        </authorList>
    </citation>
    <scope>NUCLEOTIDE SEQUENCE [LARGE SCALE GENOMIC DNA]</scope>
    <source>
        <strain evidence="1 2">Nl1</strain>
    </source>
</reference>
<comment type="caution">
    <text evidence="1">The sequence shown here is derived from an EMBL/GenBank/DDBJ whole genome shotgun (WGS) entry which is preliminary data.</text>
</comment>
<dbReference type="EMBL" id="FNKY01000001">
    <property type="protein sequence ID" value="SDQ81528.1"/>
    <property type="molecule type" value="Genomic_DNA"/>
</dbReference>
<sequence>MIDICLNEAVTTAGIRDDRQCVDAWIKGRGQPTVSQRWKLYCHTRYFPLPDERISSMLLPTMQSGDKFYYSTAASRQSCNRSSNPSPNLPFSRSLHRYCVTSSLLAHRIPTVSIDTYPCFRVQSIQAAVRGLPVPPRWRAVLSAVNLVNWRRSQARRAPPVP</sequence>
<accession>A0ABY0THL6</accession>
<dbReference type="Proteomes" id="UP000183471">
    <property type="component" value="Unassembled WGS sequence"/>
</dbReference>
<name>A0ABY0THL6_9PROT</name>
<proteinExistence type="predicted"/>
<keyword evidence="2" id="KW-1185">Reference proteome</keyword>
<evidence type="ECO:0000313" key="2">
    <source>
        <dbReference type="Proteomes" id="UP000183471"/>
    </source>
</evidence>
<gene>
    <name evidence="1" type="ORF">SAMN05216402_2402</name>
</gene>
<evidence type="ECO:0000313" key="1">
    <source>
        <dbReference type="EMBL" id="SDQ81528.1"/>
    </source>
</evidence>
<protein>
    <submittedName>
        <fullName evidence="1">Uncharacterized protein</fullName>
    </submittedName>
</protein>